<dbReference type="RefSeq" id="WP_380745919.1">
    <property type="nucleotide sequence ID" value="NZ_JBHSRF010000001.1"/>
</dbReference>
<evidence type="ECO:0000313" key="9">
    <source>
        <dbReference type="Proteomes" id="UP001596137"/>
    </source>
</evidence>
<sequence length="312" mass="33547">MISDLELTLGAQAGDVAALGVLLARHQGGMRAVALSLLGYGPDVDDVVQDAAVVALRRIGDVRDPAAAGAWLRMIVRNACRTRLRSVREVWPVDEAALPSADATPEQVMERHAMRDWIWRAIEELSPPTRMAVMLRHFSNGVTSYEHIAAACGVPVGTVRSRLSQGRAKMAEALLATAATAHGDAAALAAASRREALATLEAAEKGEFARVLAERWSPDVTLLGGPGPIGGRDLLLRGMECDLEAGVRQHLAHVVAGRDIVIWEMDISNPAHDPDHCPPAVTWLMSLHRGRVHSLRLYHPHAPAYVSTVTQA</sequence>
<dbReference type="CDD" id="cd06171">
    <property type="entry name" value="Sigma70_r4"/>
    <property type="match status" value="1"/>
</dbReference>
<gene>
    <name evidence="8" type="ORF">ACFP1K_00665</name>
</gene>
<keyword evidence="2" id="KW-0805">Transcription regulation</keyword>
<dbReference type="SUPFAM" id="SSF88946">
    <property type="entry name" value="Sigma2 domain of RNA polymerase sigma factors"/>
    <property type="match status" value="1"/>
</dbReference>
<dbReference type="InterPro" id="IPR036388">
    <property type="entry name" value="WH-like_DNA-bd_sf"/>
</dbReference>
<dbReference type="Gene3D" id="1.10.1740.10">
    <property type="match status" value="1"/>
</dbReference>
<dbReference type="Proteomes" id="UP001596137">
    <property type="component" value="Unassembled WGS sequence"/>
</dbReference>
<feature type="domain" description="RNA polymerase sigma-70 region 2" evidence="6">
    <location>
        <begin position="23"/>
        <end position="86"/>
    </location>
</feature>
<name>A0ABW1N9F3_9ACTN</name>
<dbReference type="Pfam" id="PF04542">
    <property type="entry name" value="Sigma70_r2"/>
    <property type="match status" value="1"/>
</dbReference>
<evidence type="ECO:0000256" key="5">
    <source>
        <dbReference type="ARBA" id="ARBA00023163"/>
    </source>
</evidence>
<evidence type="ECO:0000256" key="1">
    <source>
        <dbReference type="ARBA" id="ARBA00010641"/>
    </source>
</evidence>
<keyword evidence="5" id="KW-0804">Transcription</keyword>
<evidence type="ECO:0000256" key="4">
    <source>
        <dbReference type="ARBA" id="ARBA00023125"/>
    </source>
</evidence>
<evidence type="ECO:0000256" key="2">
    <source>
        <dbReference type="ARBA" id="ARBA00023015"/>
    </source>
</evidence>
<reference evidence="9" key="1">
    <citation type="journal article" date="2019" name="Int. J. Syst. Evol. Microbiol.">
        <title>The Global Catalogue of Microorganisms (GCM) 10K type strain sequencing project: providing services to taxonomists for standard genome sequencing and annotation.</title>
        <authorList>
            <consortium name="The Broad Institute Genomics Platform"/>
            <consortium name="The Broad Institute Genome Sequencing Center for Infectious Disease"/>
            <person name="Wu L."/>
            <person name="Ma J."/>
        </authorList>
    </citation>
    <scope>NUCLEOTIDE SEQUENCE [LARGE SCALE GENOMIC DNA]</scope>
    <source>
        <strain evidence="9">JCM 30346</strain>
    </source>
</reference>
<evidence type="ECO:0000259" key="6">
    <source>
        <dbReference type="Pfam" id="PF04542"/>
    </source>
</evidence>
<keyword evidence="9" id="KW-1185">Reference proteome</keyword>
<evidence type="ECO:0000313" key="8">
    <source>
        <dbReference type="EMBL" id="MFC6079655.1"/>
    </source>
</evidence>
<dbReference type="EMBL" id="JBHSRF010000001">
    <property type="protein sequence ID" value="MFC6079655.1"/>
    <property type="molecule type" value="Genomic_DNA"/>
</dbReference>
<organism evidence="8 9">
    <name type="scientific">Sphaerisporangium aureirubrum</name>
    <dbReference type="NCBI Taxonomy" id="1544736"/>
    <lineage>
        <taxon>Bacteria</taxon>
        <taxon>Bacillati</taxon>
        <taxon>Actinomycetota</taxon>
        <taxon>Actinomycetes</taxon>
        <taxon>Streptosporangiales</taxon>
        <taxon>Streptosporangiaceae</taxon>
        <taxon>Sphaerisporangium</taxon>
    </lineage>
</organism>
<dbReference type="InterPro" id="IPR013249">
    <property type="entry name" value="RNA_pol_sigma70_r4_t2"/>
</dbReference>
<protein>
    <submittedName>
        <fullName evidence="8">RNA polymerase sigma factor</fullName>
    </submittedName>
</protein>
<dbReference type="SUPFAM" id="SSF88659">
    <property type="entry name" value="Sigma3 and sigma4 domains of RNA polymerase sigma factors"/>
    <property type="match status" value="1"/>
</dbReference>
<accession>A0ABW1N9F3</accession>
<keyword evidence="3" id="KW-0731">Sigma factor</keyword>
<dbReference type="InterPro" id="IPR014284">
    <property type="entry name" value="RNA_pol_sigma-70_dom"/>
</dbReference>
<evidence type="ECO:0000259" key="7">
    <source>
        <dbReference type="Pfam" id="PF08281"/>
    </source>
</evidence>
<dbReference type="PANTHER" id="PTHR43133">
    <property type="entry name" value="RNA POLYMERASE ECF-TYPE SIGMA FACTO"/>
    <property type="match status" value="1"/>
</dbReference>
<dbReference type="PANTHER" id="PTHR43133:SF8">
    <property type="entry name" value="RNA POLYMERASE SIGMA FACTOR HI_1459-RELATED"/>
    <property type="match status" value="1"/>
</dbReference>
<dbReference type="InterPro" id="IPR007627">
    <property type="entry name" value="RNA_pol_sigma70_r2"/>
</dbReference>
<dbReference type="NCBIfam" id="TIGR02937">
    <property type="entry name" value="sigma70-ECF"/>
    <property type="match status" value="1"/>
</dbReference>
<feature type="domain" description="RNA polymerase sigma factor 70 region 4 type 2" evidence="7">
    <location>
        <begin position="116"/>
        <end position="170"/>
    </location>
</feature>
<dbReference type="InterPro" id="IPR013325">
    <property type="entry name" value="RNA_pol_sigma_r2"/>
</dbReference>
<proteinExistence type="inferred from homology"/>
<dbReference type="InterPro" id="IPR013324">
    <property type="entry name" value="RNA_pol_sigma_r3/r4-like"/>
</dbReference>
<dbReference type="Gene3D" id="1.10.10.10">
    <property type="entry name" value="Winged helix-like DNA-binding domain superfamily/Winged helix DNA-binding domain"/>
    <property type="match status" value="1"/>
</dbReference>
<comment type="caution">
    <text evidence="8">The sequence shown here is derived from an EMBL/GenBank/DDBJ whole genome shotgun (WGS) entry which is preliminary data.</text>
</comment>
<comment type="similarity">
    <text evidence="1">Belongs to the sigma-70 factor family. ECF subfamily.</text>
</comment>
<dbReference type="Pfam" id="PF08281">
    <property type="entry name" value="Sigma70_r4_2"/>
    <property type="match status" value="1"/>
</dbReference>
<evidence type="ECO:0000256" key="3">
    <source>
        <dbReference type="ARBA" id="ARBA00023082"/>
    </source>
</evidence>
<dbReference type="InterPro" id="IPR039425">
    <property type="entry name" value="RNA_pol_sigma-70-like"/>
</dbReference>
<keyword evidence="4" id="KW-0238">DNA-binding</keyword>